<evidence type="ECO:0000256" key="11">
    <source>
        <dbReference type="ARBA" id="ARBA00023180"/>
    </source>
</evidence>
<evidence type="ECO:0000313" key="15">
    <source>
        <dbReference type="EMBL" id="KAJ5077432.1"/>
    </source>
</evidence>
<evidence type="ECO:0000256" key="5">
    <source>
        <dbReference type="ARBA" id="ARBA00022502"/>
    </source>
</evidence>
<evidence type="ECO:0000313" key="16">
    <source>
        <dbReference type="Proteomes" id="UP001149090"/>
    </source>
</evidence>
<evidence type="ECO:0000259" key="14">
    <source>
        <dbReference type="Pfam" id="PF04987"/>
    </source>
</evidence>
<keyword evidence="11" id="KW-0325">Glycoprotein</keyword>
<feature type="transmembrane region" description="Helical" evidence="12">
    <location>
        <begin position="584"/>
        <end position="603"/>
    </location>
</feature>
<feature type="transmembrane region" description="Helical" evidence="12">
    <location>
        <begin position="719"/>
        <end position="736"/>
    </location>
</feature>
<dbReference type="Pfam" id="PF04987">
    <property type="entry name" value="PigN"/>
    <property type="match status" value="1"/>
</dbReference>
<keyword evidence="9 12" id="KW-1133">Transmembrane helix</keyword>
<comment type="similarity">
    <text evidence="3 12">Belongs to the PIGG/PIGN/PIGO family. PIGN subfamily.</text>
</comment>
<keyword evidence="8 12" id="KW-0256">Endoplasmic reticulum</keyword>
<dbReference type="OMA" id="QSYFHRE"/>
<reference evidence="15" key="1">
    <citation type="submission" date="2022-10" db="EMBL/GenBank/DDBJ databases">
        <title>Novel sulphate-reducing endosymbionts in the free-living metamonad Anaeramoeba.</title>
        <authorList>
            <person name="Jerlstrom-Hultqvist J."/>
            <person name="Cepicka I."/>
            <person name="Gallot-Lavallee L."/>
            <person name="Salas-Leiva D."/>
            <person name="Curtis B.A."/>
            <person name="Zahonova K."/>
            <person name="Pipaliya S."/>
            <person name="Dacks J."/>
            <person name="Roger A.J."/>
        </authorList>
    </citation>
    <scope>NUCLEOTIDE SEQUENCE</scope>
    <source>
        <strain evidence="15">BMAN</strain>
    </source>
</reference>
<feature type="transmembrane region" description="Helical" evidence="12">
    <location>
        <begin position="937"/>
        <end position="957"/>
    </location>
</feature>
<dbReference type="OrthoDB" id="2748310at2759"/>
<feature type="transmembrane region" description="Helical" evidence="12">
    <location>
        <begin position="743"/>
        <end position="759"/>
    </location>
</feature>
<feature type="transmembrane region" description="Helical" evidence="12">
    <location>
        <begin position="494"/>
        <end position="521"/>
    </location>
</feature>
<dbReference type="Gene3D" id="3.40.720.10">
    <property type="entry name" value="Alkaline Phosphatase, subunit A"/>
    <property type="match status" value="2"/>
</dbReference>
<evidence type="ECO:0000256" key="9">
    <source>
        <dbReference type="ARBA" id="ARBA00022989"/>
    </source>
</evidence>
<evidence type="ECO:0000256" key="2">
    <source>
        <dbReference type="ARBA" id="ARBA00004687"/>
    </source>
</evidence>
<keyword evidence="10 12" id="KW-0472">Membrane</keyword>
<comment type="function">
    <text evidence="12">Ethanolamine phosphate transferase involved in glycosylphosphatidylinositol-anchor biosynthesis. Transfers ethanolamine phosphate to the first alpha-1,4-linked mannose of the glycosylphosphatidylinositol precursor of GPI-anchor.</text>
</comment>
<feature type="transmembrane region" description="Helical" evidence="12">
    <location>
        <begin position="828"/>
        <end position="851"/>
    </location>
</feature>
<dbReference type="EC" id="2.-.-.-" evidence="12"/>
<evidence type="ECO:0000256" key="8">
    <source>
        <dbReference type="ARBA" id="ARBA00022824"/>
    </source>
</evidence>
<dbReference type="PANTHER" id="PTHR12250">
    <property type="entry name" value="PHOSPHATIDYLINOSITOL GLYCAN, CLASS N"/>
    <property type="match status" value="1"/>
</dbReference>
<keyword evidence="5 12" id="KW-0337">GPI-anchor biosynthesis</keyword>
<evidence type="ECO:0000256" key="13">
    <source>
        <dbReference type="SAM" id="MobiDB-lite"/>
    </source>
</evidence>
<protein>
    <recommendedName>
        <fullName evidence="4 12">GPI ethanolamine phosphate transferase 1</fullName>
        <ecNumber evidence="12">2.-.-.-</ecNumber>
    </recommendedName>
</protein>
<dbReference type="InterPro" id="IPR007070">
    <property type="entry name" value="GPI_EtnP_transferase_1"/>
</dbReference>
<feature type="transmembrane region" description="Helical" evidence="12">
    <location>
        <begin position="459"/>
        <end position="482"/>
    </location>
</feature>
<evidence type="ECO:0000256" key="6">
    <source>
        <dbReference type="ARBA" id="ARBA00022679"/>
    </source>
</evidence>
<evidence type="ECO:0000256" key="4">
    <source>
        <dbReference type="ARBA" id="ARBA00020831"/>
    </source>
</evidence>
<dbReference type="Pfam" id="PF01663">
    <property type="entry name" value="Phosphodiest"/>
    <property type="match status" value="1"/>
</dbReference>
<dbReference type="InterPro" id="IPR017850">
    <property type="entry name" value="Alkaline_phosphatase_core_sf"/>
</dbReference>
<feature type="domain" description="GPI ethanolamine phosphate transferase 1 C-terminal" evidence="14">
    <location>
        <begin position="448"/>
        <end position="930"/>
    </location>
</feature>
<dbReference type="GO" id="GO:0051377">
    <property type="term" value="F:mannose-ethanolamine phosphotransferase activity"/>
    <property type="evidence" value="ECO:0007669"/>
    <property type="project" value="UniProtKB-UniRule"/>
</dbReference>
<dbReference type="GO" id="GO:0006506">
    <property type="term" value="P:GPI anchor biosynthetic process"/>
    <property type="evidence" value="ECO:0007669"/>
    <property type="project" value="UniProtKB-KW"/>
</dbReference>
<evidence type="ECO:0000256" key="10">
    <source>
        <dbReference type="ARBA" id="ARBA00023136"/>
    </source>
</evidence>
<proteinExistence type="inferred from homology"/>
<feature type="transmembrane region" description="Helical" evidence="12">
    <location>
        <begin position="871"/>
        <end position="894"/>
    </location>
</feature>
<dbReference type="PANTHER" id="PTHR12250:SF0">
    <property type="entry name" value="GPI ETHANOLAMINE PHOSPHATE TRANSFERASE 1"/>
    <property type="match status" value="1"/>
</dbReference>
<name>A0A9Q0LR03_ANAIG</name>
<dbReference type="CDD" id="cd16020">
    <property type="entry name" value="GPI_EPT_1"/>
    <property type="match status" value="1"/>
</dbReference>
<keyword evidence="6 12" id="KW-0808">Transferase</keyword>
<feature type="transmembrane region" description="Helical" evidence="12">
    <location>
        <begin position="681"/>
        <end position="707"/>
    </location>
</feature>
<dbReference type="InterPro" id="IPR037671">
    <property type="entry name" value="PIGN_N"/>
</dbReference>
<dbReference type="SUPFAM" id="SSF53649">
    <property type="entry name" value="Alkaline phosphatase-like"/>
    <property type="match status" value="1"/>
</dbReference>
<keyword evidence="7 12" id="KW-0812">Transmembrane</keyword>
<dbReference type="InterPro" id="IPR017852">
    <property type="entry name" value="GPI_EtnP_transferase_1_C"/>
</dbReference>
<comment type="subcellular location">
    <subcellularLocation>
        <location evidence="1 12">Endoplasmic reticulum membrane</location>
        <topology evidence="1 12">Multi-pass membrane protein</topology>
    </subcellularLocation>
</comment>
<keyword evidence="16" id="KW-1185">Reference proteome</keyword>
<evidence type="ECO:0000256" key="7">
    <source>
        <dbReference type="ARBA" id="ARBA00022692"/>
    </source>
</evidence>
<feature type="transmembrane region" description="Helical" evidence="12">
    <location>
        <begin position="559"/>
        <end position="578"/>
    </location>
</feature>
<sequence length="977" mass="111686">MKSIHLVVLIVIFHLVALLSVFDIYFRSPIVYGMDQHKASERVREIEGTKQTEMKPEAPAKRLILFSIDGCRADRFFLAEPKFLTEKIKKQGRYGISHTRVPTETRPGHVAMCAGFWEDLSAVTRGWQENPFEFDSVFNQSFSSFAFGGPDAIEIFFKKNQKRNLTTFAFTGDDEHFTGPLDTLDIWVFDHADELLKNATWNNSLLTQMESDKVIIFLHLLGVDLEGHAHLPLSQEYTDHIRRVDARIQKFVEAIEDFYGHDNRTAFIVTADHGMSDRGAHGDGDPMCTQTPYVVWGAGFSGPVPLAQSPSLSSPNPQIFDTRVFDWKLENFLMKDINQADIAPLISAVLDLPFPMHSVGTLPIDLLDTSPQFRTSALIANFDQMYSQLKMKSSIKQKNSLSFLFRPFKPLDPSFVDSEINTVISLAGEGKFDLANQKVLNLIQLALEGLHYFQTYDWFFLRSIVTLGYVGSILSAITLALTKTKPTTNSQNHSFFTLSSILVETFVFIVSLSVFALLFVQHSPIQYYLYSIFPLLFWREILHNLSFWKHLLSHFFRNFFRNSILLLFVLGLLQLIVFGYFKRIVFSLAFLFLILIPFIFSTSNTKNKMTARFKALWILSCLIMSVFTALPIIKGVVIDIISIAGVIVVSFLVFSLLLNFTSFISILRSPSEISLWKGSKIHFLTAVLQLVLVALSFVSAIWTSLIFSKGGGLSQTNMILNWSILASSIPLIFFASPDYYHRLTSIFIGLLPGFVLLSVSYEPIFYVFLCFSMFLSMKLICQLQTNQKEDQNQKNQKNFHKQEKENQKNFHKQERENEKNLLPLNVQLLSIISLFFIFWFNISIFGAGNVASVSSFDLSATFRFETRFRPFTMGALLAWKLFVPFIPVLLTFEIVAKFLQISLMQVVLFVFALADFPAIQFFFFVRDSGSWLEIGMSISHFIIFDLFFLSIFILLLVSKIFTFKINVPFYNSFNKKD</sequence>
<dbReference type="GO" id="GO:0005789">
    <property type="term" value="C:endoplasmic reticulum membrane"/>
    <property type="evidence" value="ECO:0007669"/>
    <property type="project" value="UniProtKB-SubCell"/>
</dbReference>
<feature type="transmembrane region" description="Helical" evidence="12">
    <location>
        <begin position="615"/>
        <end position="634"/>
    </location>
</feature>
<comment type="caution">
    <text evidence="15">The sequence shown here is derived from an EMBL/GenBank/DDBJ whole genome shotgun (WGS) entry which is preliminary data.</text>
</comment>
<feature type="compositionally biased region" description="Basic and acidic residues" evidence="13">
    <location>
        <begin position="800"/>
        <end position="812"/>
    </location>
</feature>
<feature type="transmembrane region" description="Helical" evidence="12">
    <location>
        <begin position="640"/>
        <end position="660"/>
    </location>
</feature>
<organism evidence="15 16">
    <name type="scientific">Anaeramoeba ignava</name>
    <name type="common">Anaerobic marine amoeba</name>
    <dbReference type="NCBI Taxonomy" id="1746090"/>
    <lineage>
        <taxon>Eukaryota</taxon>
        <taxon>Metamonada</taxon>
        <taxon>Anaeramoebidae</taxon>
        <taxon>Anaeramoeba</taxon>
    </lineage>
</organism>
<gene>
    <name evidence="15" type="ORF">M0811_05955</name>
</gene>
<dbReference type="EMBL" id="JAPDFW010000058">
    <property type="protein sequence ID" value="KAJ5077432.1"/>
    <property type="molecule type" value="Genomic_DNA"/>
</dbReference>
<evidence type="ECO:0000256" key="12">
    <source>
        <dbReference type="RuleBase" id="RU367138"/>
    </source>
</evidence>
<evidence type="ECO:0000256" key="3">
    <source>
        <dbReference type="ARBA" id="ARBA00008400"/>
    </source>
</evidence>
<accession>A0A9Q0LR03</accession>
<dbReference type="AlphaFoldDB" id="A0A9Q0LR03"/>
<feature type="transmembrane region" description="Helical" evidence="12">
    <location>
        <begin position="7"/>
        <end position="26"/>
    </location>
</feature>
<feature type="region of interest" description="Disordered" evidence="13">
    <location>
        <begin position="791"/>
        <end position="812"/>
    </location>
</feature>
<dbReference type="Proteomes" id="UP001149090">
    <property type="component" value="Unassembled WGS sequence"/>
</dbReference>
<evidence type="ECO:0000256" key="1">
    <source>
        <dbReference type="ARBA" id="ARBA00004477"/>
    </source>
</evidence>
<comment type="pathway">
    <text evidence="2 12">Glycolipid biosynthesis; glycosylphosphatidylinositol-anchor biosynthesis.</text>
</comment>
<feature type="transmembrane region" description="Helical" evidence="12">
    <location>
        <begin position="527"/>
        <end position="547"/>
    </location>
</feature>
<feature type="transmembrane region" description="Helical" evidence="12">
    <location>
        <begin position="906"/>
        <end position="925"/>
    </location>
</feature>
<dbReference type="InterPro" id="IPR002591">
    <property type="entry name" value="Phosphodiest/P_Trfase"/>
</dbReference>